<name>A0A077ZP81_STYLE</name>
<keyword evidence="2" id="KW-0677">Repeat</keyword>
<evidence type="ECO:0000256" key="3">
    <source>
        <dbReference type="PROSITE-ProRule" id="PRU00221"/>
    </source>
</evidence>
<dbReference type="InterPro" id="IPR001680">
    <property type="entry name" value="WD40_rpt"/>
</dbReference>
<organism evidence="4 5">
    <name type="scientific">Stylonychia lemnae</name>
    <name type="common">Ciliate</name>
    <dbReference type="NCBI Taxonomy" id="5949"/>
    <lineage>
        <taxon>Eukaryota</taxon>
        <taxon>Sar</taxon>
        <taxon>Alveolata</taxon>
        <taxon>Ciliophora</taxon>
        <taxon>Intramacronucleata</taxon>
        <taxon>Spirotrichea</taxon>
        <taxon>Stichotrichia</taxon>
        <taxon>Sporadotrichida</taxon>
        <taxon>Oxytrichidae</taxon>
        <taxon>Stylonychinae</taxon>
        <taxon>Stylonychia</taxon>
    </lineage>
</organism>
<feature type="repeat" description="WD" evidence="3">
    <location>
        <begin position="180"/>
        <end position="220"/>
    </location>
</feature>
<dbReference type="SMART" id="SM00320">
    <property type="entry name" value="WD40"/>
    <property type="match status" value="8"/>
</dbReference>
<evidence type="ECO:0000256" key="2">
    <source>
        <dbReference type="ARBA" id="ARBA00022737"/>
    </source>
</evidence>
<sequence length="554" mass="61253">MYAVYTDFLSKVSCVKYSPNGAFIASGDSTGKVRIWSYSEESKEFVVKKEHGMLGGAVHAISFTDDGQRICAAGEGKDMYAKAVLVDSGSKIGDIFGPTAAITSIDIKKKPYRLVMGGENQELFVYDGVPFKAVKTLYPHSNFVNKVVFSPEGKKFVSASSDKSLVIHDTETLEEIKKIEKAHNKGVTDVVWIDEDTLMTSSTDNTIKIWSAEDGSEIKVLSIDGDEQEKLENQQLGIIAESENFWSVTLNSNINIYNGKDVFKKDLLTPSKIIQGHSNYISCMTLAKTTLISADQDGKIFSWSNEIEADLFHGEGHSMTVSILISADDVVYSFSTDGLLKRSERLGDSHSFEFKNQVKLEGSPVAAHLGQDFRIYVLLNNNKVQILSADLSESQTNEITNYEPTALAQAGVELWVGDKKGLIHCLSIADLSEQSLIEKKHNHSVSVMKASRDGQLVASGDSYRYIYVFSAETKAEVACFTYHTAKILTLDFNRDSSMLLTSSLDLGVGVARIAEKTKKVLHRTNEKELTGAVFDHLDRFFTSGYDCSIRLWSQ</sequence>
<evidence type="ECO:0000256" key="1">
    <source>
        <dbReference type="ARBA" id="ARBA00022574"/>
    </source>
</evidence>
<dbReference type="GO" id="GO:0030864">
    <property type="term" value="C:cortical actin cytoskeleton"/>
    <property type="evidence" value="ECO:0007669"/>
    <property type="project" value="TreeGrafter"/>
</dbReference>
<dbReference type="PROSITE" id="PS50082">
    <property type="entry name" value="WD_REPEATS_2"/>
    <property type="match status" value="3"/>
</dbReference>
<proteinExistence type="predicted"/>
<dbReference type="Proteomes" id="UP000039865">
    <property type="component" value="Unassembled WGS sequence"/>
</dbReference>
<dbReference type="Pfam" id="PF00400">
    <property type="entry name" value="WD40"/>
    <property type="match status" value="6"/>
</dbReference>
<feature type="repeat" description="WD" evidence="3">
    <location>
        <begin position="5"/>
        <end position="46"/>
    </location>
</feature>
<dbReference type="InterPro" id="IPR015943">
    <property type="entry name" value="WD40/YVTN_repeat-like_dom_sf"/>
</dbReference>
<dbReference type="SUPFAM" id="SSF50978">
    <property type="entry name" value="WD40 repeat-like"/>
    <property type="match status" value="2"/>
</dbReference>
<dbReference type="Gene3D" id="2.130.10.10">
    <property type="entry name" value="YVTN repeat-like/Quinoprotein amine dehydrogenase"/>
    <property type="match status" value="2"/>
</dbReference>
<evidence type="ECO:0000313" key="5">
    <source>
        <dbReference type="Proteomes" id="UP000039865"/>
    </source>
</evidence>
<dbReference type="OrthoDB" id="285077at2759"/>
<dbReference type="AlphaFoldDB" id="A0A077ZP81"/>
<dbReference type="PROSITE" id="PS50294">
    <property type="entry name" value="WD_REPEATS_REGION"/>
    <property type="match status" value="1"/>
</dbReference>
<keyword evidence="5" id="KW-1185">Reference proteome</keyword>
<dbReference type="InParanoid" id="A0A077ZP81"/>
<feature type="repeat" description="WD" evidence="3">
    <location>
        <begin position="137"/>
        <end position="178"/>
    </location>
</feature>
<dbReference type="PANTHER" id="PTHR19856:SF0">
    <property type="entry name" value="WD REPEAT-CONTAINING PROTEIN 1"/>
    <property type="match status" value="1"/>
</dbReference>
<dbReference type="GO" id="GO:0051015">
    <property type="term" value="F:actin filament binding"/>
    <property type="evidence" value="ECO:0007669"/>
    <property type="project" value="TreeGrafter"/>
</dbReference>
<dbReference type="OMA" id="FYQGPPF"/>
<gene>
    <name evidence="4" type="primary">Contig5835.g6262</name>
    <name evidence="4" type="ORF">STYLEM_671</name>
</gene>
<dbReference type="GO" id="GO:0030042">
    <property type="term" value="P:actin filament depolymerization"/>
    <property type="evidence" value="ECO:0007669"/>
    <property type="project" value="TreeGrafter"/>
</dbReference>
<dbReference type="InterPro" id="IPR036322">
    <property type="entry name" value="WD40_repeat_dom_sf"/>
</dbReference>
<dbReference type="EMBL" id="CCKQ01000629">
    <property type="protein sequence ID" value="CDW71723.1"/>
    <property type="molecule type" value="Genomic_DNA"/>
</dbReference>
<evidence type="ECO:0000313" key="4">
    <source>
        <dbReference type="EMBL" id="CDW71723.1"/>
    </source>
</evidence>
<keyword evidence="1 3" id="KW-0853">WD repeat</keyword>
<reference evidence="4 5" key="1">
    <citation type="submission" date="2014-06" db="EMBL/GenBank/DDBJ databases">
        <authorList>
            <person name="Swart Estienne"/>
        </authorList>
    </citation>
    <scope>NUCLEOTIDE SEQUENCE [LARGE SCALE GENOMIC DNA]</scope>
    <source>
        <strain evidence="4 5">130c</strain>
    </source>
</reference>
<accession>A0A077ZP81</accession>
<dbReference type="PANTHER" id="PTHR19856">
    <property type="entry name" value="WD-REPEATCONTAINING PROTEIN WDR1"/>
    <property type="match status" value="1"/>
</dbReference>
<protein>
    <submittedName>
        <fullName evidence="4">Wd repeat-containing protein 1</fullName>
    </submittedName>
</protein>